<evidence type="ECO:0000256" key="6">
    <source>
        <dbReference type="ARBA" id="ARBA00023033"/>
    </source>
</evidence>
<dbReference type="GO" id="GO:0005506">
    <property type="term" value="F:iron ion binding"/>
    <property type="evidence" value="ECO:0007669"/>
    <property type="project" value="InterPro"/>
</dbReference>
<evidence type="ECO:0000313" key="8">
    <source>
        <dbReference type="EMBL" id="GAA0184356.1"/>
    </source>
</evidence>
<evidence type="ECO:0000256" key="1">
    <source>
        <dbReference type="ARBA" id="ARBA00010617"/>
    </source>
</evidence>
<evidence type="ECO:0000256" key="4">
    <source>
        <dbReference type="ARBA" id="ARBA00023002"/>
    </source>
</evidence>
<keyword evidence="6" id="KW-0503">Monooxygenase</keyword>
<protein>
    <recommendedName>
        <fullName evidence="10">Cytochrome P450</fullName>
    </recommendedName>
</protein>
<evidence type="ECO:0000256" key="2">
    <source>
        <dbReference type="ARBA" id="ARBA00022617"/>
    </source>
</evidence>
<dbReference type="EMBL" id="BAABME010011830">
    <property type="protein sequence ID" value="GAA0184356.1"/>
    <property type="molecule type" value="Genomic_DNA"/>
</dbReference>
<dbReference type="Proteomes" id="UP001454036">
    <property type="component" value="Unassembled WGS sequence"/>
</dbReference>
<dbReference type="InterPro" id="IPR001128">
    <property type="entry name" value="Cyt_P450"/>
</dbReference>
<dbReference type="SUPFAM" id="SSF48264">
    <property type="entry name" value="Cytochrome P450"/>
    <property type="match status" value="1"/>
</dbReference>
<dbReference type="PANTHER" id="PTHR47950">
    <property type="entry name" value="CYTOCHROME P450, FAMILY 76, SUBFAMILY C, POLYPEPTIDE 5-RELATED"/>
    <property type="match status" value="1"/>
</dbReference>
<feature type="binding site" description="axial binding residue" evidence="7">
    <location>
        <position position="189"/>
    </location>
    <ligand>
        <name>heme</name>
        <dbReference type="ChEBI" id="CHEBI:30413"/>
    </ligand>
    <ligandPart>
        <name>Fe</name>
        <dbReference type="ChEBI" id="CHEBI:18248"/>
    </ligandPart>
</feature>
<evidence type="ECO:0000256" key="5">
    <source>
        <dbReference type="ARBA" id="ARBA00023004"/>
    </source>
</evidence>
<reference evidence="8 9" key="1">
    <citation type="submission" date="2024-01" db="EMBL/GenBank/DDBJ databases">
        <title>The complete chloroplast genome sequence of Lithospermum erythrorhizon: insights into the phylogenetic relationship among Boraginaceae species and the maternal lineages of purple gromwells.</title>
        <authorList>
            <person name="Okada T."/>
            <person name="Watanabe K."/>
        </authorList>
    </citation>
    <scope>NUCLEOTIDE SEQUENCE [LARGE SCALE GENOMIC DNA]</scope>
</reference>
<dbReference type="GO" id="GO:0004497">
    <property type="term" value="F:monooxygenase activity"/>
    <property type="evidence" value="ECO:0007669"/>
    <property type="project" value="UniProtKB-KW"/>
</dbReference>
<gene>
    <name evidence="8" type="ORF">LIER_31644</name>
</gene>
<keyword evidence="5 7" id="KW-0408">Iron</keyword>
<keyword evidence="9" id="KW-1185">Reference proteome</keyword>
<dbReference type="Gene3D" id="1.10.630.10">
    <property type="entry name" value="Cytochrome P450"/>
    <property type="match status" value="2"/>
</dbReference>
<dbReference type="Pfam" id="PF00067">
    <property type="entry name" value="p450"/>
    <property type="match status" value="1"/>
</dbReference>
<dbReference type="InterPro" id="IPR036396">
    <property type="entry name" value="Cyt_P450_sf"/>
</dbReference>
<dbReference type="InterPro" id="IPR002401">
    <property type="entry name" value="Cyt_P450_E_grp-I"/>
</dbReference>
<keyword evidence="2 7" id="KW-0349">Heme</keyword>
<evidence type="ECO:0000256" key="7">
    <source>
        <dbReference type="PIRSR" id="PIRSR602401-1"/>
    </source>
</evidence>
<dbReference type="AlphaFoldDB" id="A0AAV3RRK6"/>
<comment type="similarity">
    <text evidence="1">Belongs to the cytochrome P450 family.</text>
</comment>
<dbReference type="PANTHER" id="PTHR47950:SF14">
    <property type="entry name" value="CYTOCHROME P450 76A2-LIKE ISOFORM X1"/>
    <property type="match status" value="1"/>
</dbReference>
<name>A0AAV3RRK6_LITER</name>
<proteinExistence type="inferred from homology"/>
<dbReference type="PRINTS" id="PR00385">
    <property type="entry name" value="P450"/>
</dbReference>
<keyword evidence="4" id="KW-0560">Oxidoreductase</keyword>
<evidence type="ECO:0000313" key="9">
    <source>
        <dbReference type="Proteomes" id="UP001454036"/>
    </source>
</evidence>
<comment type="caution">
    <text evidence="8">The sequence shown here is derived from an EMBL/GenBank/DDBJ whole genome shotgun (WGS) entry which is preliminary data.</text>
</comment>
<organism evidence="8 9">
    <name type="scientific">Lithospermum erythrorhizon</name>
    <name type="common">Purple gromwell</name>
    <name type="synonym">Lithospermum officinale var. erythrorhizon</name>
    <dbReference type="NCBI Taxonomy" id="34254"/>
    <lineage>
        <taxon>Eukaryota</taxon>
        <taxon>Viridiplantae</taxon>
        <taxon>Streptophyta</taxon>
        <taxon>Embryophyta</taxon>
        <taxon>Tracheophyta</taxon>
        <taxon>Spermatophyta</taxon>
        <taxon>Magnoliopsida</taxon>
        <taxon>eudicotyledons</taxon>
        <taxon>Gunneridae</taxon>
        <taxon>Pentapetalae</taxon>
        <taxon>asterids</taxon>
        <taxon>lamiids</taxon>
        <taxon>Boraginales</taxon>
        <taxon>Boraginaceae</taxon>
        <taxon>Boraginoideae</taxon>
        <taxon>Lithospermeae</taxon>
        <taxon>Lithospermum</taxon>
    </lineage>
</organism>
<evidence type="ECO:0008006" key="10">
    <source>
        <dbReference type="Google" id="ProtNLM"/>
    </source>
</evidence>
<dbReference type="GO" id="GO:0020037">
    <property type="term" value="F:heme binding"/>
    <property type="evidence" value="ECO:0007669"/>
    <property type="project" value="InterPro"/>
</dbReference>
<keyword evidence="3 7" id="KW-0479">Metal-binding</keyword>
<dbReference type="PRINTS" id="PR00463">
    <property type="entry name" value="EP450I"/>
</dbReference>
<accession>A0AAV3RRK6</accession>
<evidence type="ECO:0000256" key="3">
    <source>
        <dbReference type="ARBA" id="ARBA00022723"/>
    </source>
</evidence>
<comment type="cofactor">
    <cofactor evidence="7">
        <name>heme</name>
        <dbReference type="ChEBI" id="CHEBI:30413"/>
    </cofactor>
</comment>
<sequence length="236" mass="27343">MGSELFTGVTGFFHWISEPNISDVFSWLKPFDLQGLKRNMDKDLGNALEIVSGFIRERLEQKQGKQQEDGGKQRNDLLDLLLEFEGKGDDEPEKLSQHTISVFCLELFFASADTVSSTIEWSLAELLHTPEKLVRVKDEMDMIVGRNRRDTECWNDSLSFKHERFLGSNIDYKGQDFELIPFGAGRRMCAHRLLHLIIGSLLHELDWERKDSTTIDMTEKTRSTIWKLESLKIIYQ</sequence>
<dbReference type="GO" id="GO:0016705">
    <property type="term" value="F:oxidoreductase activity, acting on paired donors, with incorporation or reduction of molecular oxygen"/>
    <property type="evidence" value="ECO:0007669"/>
    <property type="project" value="InterPro"/>
</dbReference>